<keyword evidence="1" id="KW-0862">Zinc</keyword>
<dbReference type="GO" id="GO:0016137">
    <property type="term" value="P:glycoside metabolic process"/>
    <property type="evidence" value="ECO:0007669"/>
    <property type="project" value="UniProtKB-ARBA"/>
</dbReference>
<sequence>METALGVVSDDHPGTPESVWRPWRTALPELERAHWRRVVAVAPHPDDEVLGIGGLLHRLRRGGVSVTVLAVTDGTGAGVLADGQRDLAAVRRRESFLACAELGLAEPIRLGLVDTAVASEESRLVEELERFLTEGDTCLASWRGDGHADHEASGRAAAAACARTGARLVEYPVWMWHWARPDDPRVPVSRARRVNLSPALQQRKRRAVQHFASQLTVPPGGSAVITQPVLARLLGSEEVVLT</sequence>
<gene>
    <name evidence="2" type="ORF">CGZ93_10625</name>
</gene>
<evidence type="ECO:0000313" key="3">
    <source>
        <dbReference type="Proteomes" id="UP000216311"/>
    </source>
</evidence>
<comment type="caution">
    <text evidence="2">The sequence shown here is derived from an EMBL/GenBank/DDBJ whole genome shotgun (WGS) entry which is preliminary data.</text>
</comment>
<keyword evidence="3" id="KW-1185">Reference proteome</keyword>
<dbReference type="RefSeq" id="WP_094364124.1">
    <property type="nucleotide sequence ID" value="NZ_NMVQ01000017.1"/>
</dbReference>
<dbReference type="OrthoDB" id="116799at2"/>
<reference evidence="2 3" key="1">
    <citation type="submission" date="2017-07" db="EMBL/GenBank/DDBJ databases">
        <title>Draft whole genome sequences of clinical Proprionibacteriaceae strains.</title>
        <authorList>
            <person name="Bernier A.-M."/>
            <person name="Bernard K."/>
            <person name="Domingo M.-C."/>
        </authorList>
    </citation>
    <scope>NUCLEOTIDE SEQUENCE [LARGE SCALE GENOMIC DNA]</scope>
    <source>
        <strain evidence="2 3">NML 130396</strain>
    </source>
</reference>
<dbReference type="SUPFAM" id="SSF102588">
    <property type="entry name" value="LmbE-like"/>
    <property type="match status" value="1"/>
</dbReference>
<dbReference type="Proteomes" id="UP000216311">
    <property type="component" value="Unassembled WGS sequence"/>
</dbReference>
<dbReference type="GO" id="GO:0016811">
    <property type="term" value="F:hydrolase activity, acting on carbon-nitrogen (but not peptide) bonds, in linear amides"/>
    <property type="evidence" value="ECO:0007669"/>
    <property type="project" value="TreeGrafter"/>
</dbReference>
<dbReference type="EMBL" id="NMVQ01000017">
    <property type="protein sequence ID" value="OYO21256.1"/>
    <property type="molecule type" value="Genomic_DNA"/>
</dbReference>
<dbReference type="InterPro" id="IPR003737">
    <property type="entry name" value="GlcNAc_PI_deacetylase-related"/>
</dbReference>
<dbReference type="PANTHER" id="PTHR12993">
    <property type="entry name" value="N-ACETYLGLUCOSAMINYL-PHOSPHATIDYLINOSITOL DE-N-ACETYLASE-RELATED"/>
    <property type="match status" value="1"/>
</dbReference>
<name>A0A255H1K8_9ACTN</name>
<dbReference type="Gene3D" id="3.40.50.10320">
    <property type="entry name" value="LmbE-like"/>
    <property type="match status" value="1"/>
</dbReference>
<proteinExistence type="predicted"/>
<dbReference type="AlphaFoldDB" id="A0A255H1K8"/>
<accession>A0A255H1K8</accession>
<dbReference type="PANTHER" id="PTHR12993:SF11">
    <property type="entry name" value="N-ACETYLGLUCOSAMINYL-PHOSPHATIDYLINOSITOL DE-N-ACETYLASE"/>
    <property type="match status" value="1"/>
</dbReference>
<dbReference type="InterPro" id="IPR024078">
    <property type="entry name" value="LmbE-like_dom_sf"/>
</dbReference>
<dbReference type="Pfam" id="PF02585">
    <property type="entry name" value="PIG-L"/>
    <property type="match status" value="1"/>
</dbReference>
<organism evidence="2 3">
    <name type="scientific">Enemella dayhoffiae</name>
    <dbReference type="NCBI Taxonomy" id="2016507"/>
    <lineage>
        <taxon>Bacteria</taxon>
        <taxon>Bacillati</taxon>
        <taxon>Actinomycetota</taxon>
        <taxon>Actinomycetes</taxon>
        <taxon>Propionibacteriales</taxon>
        <taxon>Propionibacteriaceae</taxon>
        <taxon>Enemella</taxon>
    </lineage>
</organism>
<evidence type="ECO:0000256" key="1">
    <source>
        <dbReference type="ARBA" id="ARBA00022833"/>
    </source>
</evidence>
<evidence type="ECO:0000313" key="2">
    <source>
        <dbReference type="EMBL" id="OYO21256.1"/>
    </source>
</evidence>
<protein>
    <submittedName>
        <fullName evidence="2">GlcNAc-PI de-N-acetylase</fullName>
    </submittedName>
</protein>